<feature type="compositionally biased region" description="Low complexity" evidence="1">
    <location>
        <begin position="150"/>
        <end position="166"/>
    </location>
</feature>
<dbReference type="EMBL" id="LRBV02000003">
    <property type="status" value="NOT_ANNOTATED_CDS"/>
    <property type="molecule type" value="Genomic_DNA"/>
</dbReference>
<evidence type="ECO:0000256" key="1">
    <source>
        <dbReference type="SAM" id="MobiDB-lite"/>
    </source>
</evidence>
<evidence type="ECO:0000313" key="2">
    <source>
        <dbReference type="EnsemblPlants" id="QL03p051946:mrna"/>
    </source>
</evidence>
<dbReference type="PANTHER" id="PTHR36030:SF2">
    <property type="entry name" value="DUF4005 DOMAIN-CONTAINING PROTEIN"/>
    <property type="match status" value="1"/>
</dbReference>
<evidence type="ECO:0000313" key="3">
    <source>
        <dbReference type="Proteomes" id="UP000594261"/>
    </source>
</evidence>
<dbReference type="InParanoid" id="A0A7N2L8U0"/>
<sequence length="278" mass="31115">MEKGHKRRSFIKSIYQAAKPLVPSHRGSSKVKPSPQPSHYCSSKGTSFHTEQHLATPSSSMPKALFSAKPTGLHGYNGDFHGPSDHRGDENVDMKAASYISYVRERFKHEKFDSDHMINGAQNRNLREKLSKIGPFGNFDFWSKVNAKSQSQSQSQLVQSQVNSQSAHGSDPGGPGRMTTAEVFGAWQARGRSPARVSSVEAQNFRFCRSVDEEAVMAARVPRTRSRSQNLRRHMDDFPKTTVARGGAWQGFGRPNFWVFLTGGRGARLWCWFRQAKA</sequence>
<dbReference type="PANTHER" id="PTHR36030">
    <property type="entry name" value="CALMODULIN-BINDING DOMAIN-CONTAINING PROTEIN"/>
    <property type="match status" value="1"/>
</dbReference>
<reference evidence="2 3" key="1">
    <citation type="journal article" date="2016" name="G3 (Bethesda)">
        <title>First Draft Assembly and Annotation of the Genome of a California Endemic Oak Quercus lobata Nee (Fagaceae).</title>
        <authorList>
            <person name="Sork V.L."/>
            <person name="Fitz-Gibbon S.T."/>
            <person name="Puiu D."/>
            <person name="Crepeau M."/>
            <person name="Gugger P.F."/>
            <person name="Sherman R."/>
            <person name="Stevens K."/>
            <person name="Langley C.H."/>
            <person name="Pellegrini M."/>
            <person name="Salzberg S.L."/>
        </authorList>
    </citation>
    <scope>NUCLEOTIDE SEQUENCE [LARGE SCALE GENOMIC DNA]</scope>
    <source>
        <strain evidence="2 3">cv. SW786</strain>
    </source>
</reference>
<feature type="region of interest" description="Disordered" evidence="1">
    <location>
        <begin position="150"/>
        <end position="178"/>
    </location>
</feature>
<keyword evidence="3" id="KW-1185">Reference proteome</keyword>
<dbReference type="Proteomes" id="UP000594261">
    <property type="component" value="Chromosome 3"/>
</dbReference>
<organism evidence="2 3">
    <name type="scientific">Quercus lobata</name>
    <name type="common">Valley oak</name>
    <dbReference type="NCBI Taxonomy" id="97700"/>
    <lineage>
        <taxon>Eukaryota</taxon>
        <taxon>Viridiplantae</taxon>
        <taxon>Streptophyta</taxon>
        <taxon>Embryophyta</taxon>
        <taxon>Tracheophyta</taxon>
        <taxon>Spermatophyta</taxon>
        <taxon>Magnoliopsida</taxon>
        <taxon>eudicotyledons</taxon>
        <taxon>Gunneridae</taxon>
        <taxon>Pentapetalae</taxon>
        <taxon>rosids</taxon>
        <taxon>fabids</taxon>
        <taxon>Fagales</taxon>
        <taxon>Fagaceae</taxon>
        <taxon>Quercus</taxon>
    </lineage>
</organism>
<name>A0A7N2L8U0_QUELO</name>
<accession>A0A7N2L8U0</accession>
<dbReference type="AlphaFoldDB" id="A0A7N2L8U0"/>
<protein>
    <submittedName>
        <fullName evidence="2">Uncharacterized protein</fullName>
    </submittedName>
</protein>
<reference evidence="2" key="2">
    <citation type="submission" date="2021-01" db="UniProtKB">
        <authorList>
            <consortium name="EnsemblPlants"/>
        </authorList>
    </citation>
    <scope>IDENTIFICATION</scope>
</reference>
<dbReference type="EnsemblPlants" id="QL03p051946:mrna">
    <property type="protein sequence ID" value="QL03p051946:mrna"/>
    <property type="gene ID" value="QL03p051946"/>
</dbReference>
<feature type="compositionally biased region" description="Polar residues" evidence="1">
    <location>
        <begin position="37"/>
        <end position="58"/>
    </location>
</feature>
<dbReference type="Gramene" id="QL03p051946:mrna">
    <property type="protein sequence ID" value="QL03p051946:mrna"/>
    <property type="gene ID" value="QL03p051946"/>
</dbReference>
<feature type="region of interest" description="Disordered" evidence="1">
    <location>
        <begin position="15"/>
        <end position="58"/>
    </location>
</feature>
<proteinExistence type="predicted"/>